<accession>F0Q0B5</accession>
<dbReference type="InterPro" id="IPR001753">
    <property type="entry name" value="Enoyl-CoA_hydra/iso"/>
</dbReference>
<keyword evidence="3" id="KW-1185">Reference proteome</keyword>
<dbReference type="PANTHER" id="PTHR42964:SF1">
    <property type="entry name" value="POLYKETIDE BIOSYNTHESIS ENOYL-COA HYDRATASE PKSH-RELATED"/>
    <property type="match status" value="1"/>
</dbReference>
<evidence type="ECO:0000313" key="2">
    <source>
        <dbReference type="EMBL" id="ADX43998.1"/>
    </source>
</evidence>
<dbReference type="GeneID" id="34235828"/>
<dbReference type="InterPro" id="IPR029045">
    <property type="entry name" value="ClpP/crotonase-like_dom_sf"/>
</dbReference>
<dbReference type="GO" id="GO:0016853">
    <property type="term" value="F:isomerase activity"/>
    <property type="evidence" value="ECO:0007669"/>
    <property type="project" value="UniProtKB-KW"/>
</dbReference>
<dbReference type="HOGENOM" id="CLU_009834_7_3_4"/>
<organism evidence="2 3">
    <name type="scientific">Paracidovorax avenae (strain ATCC 19860 / DSM 7227 / CCUG 15838 / JCM 20985 / LMG 2117 / NCPPB 1011)</name>
    <name type="common">Acidovorax avenae</name>
    <dbReference type="NCBI Taxonomy" id="643561"/>
    <lineage>
        <taxon>Bacteria</taxon>
        <taxon>Pseudomonadati</taxon>
        <taxon>Pseudomonadota</taxon>
        <taxon>Betaproteobacteria</taxon>
        <taxon>Burkholderiales</taxon>
        <taxon>Comamonadaceae</taxon>
        <taxon>Paracidovorax</taxon>
    </lineage>
</organism>
<keyword evidence="2" id="KW-0413">Isomerase</keyword>
<dbReference type="CDD" id="cd06558">
    <property type="entry name" value="crotonase-like"/>
    <property type="match status" value="1"/>
</dbReference>
<reference evidence="2" key="1">
    <citation type="submission" date="2011-02" db="EMBL/GenBank/DDBJ databases">
        <title>Complete sequence of Acidovorax avenae subsp. avenae ATCC 19860.</title>
        <authorList>
            <consortium name="US DOE Joint Genome Institute"/>
            <person name="Lucas S."/>
            <person name="Copeland A."/>
            <person name="Lapidus A."/>
            <person name="Cheng J.-F."/>
            <person name="Goodwin L."/>
            <person name="Pitluck S."/>
            <person name="Chertkov O."/>
            <person name="Held B."/>
            <person name="Detter J.C."/>
            <person name="Han C."/>
            <person name="Tapia R."/>
            <person name="Land M."/>
            <person name="Hauser L."/>
            <person name="Kyrpides N."/>
            <person name="Ivanova N."/>
            <person name="Ovchinnikova G."/>
            <person name="Pagani I."/>
            <person name="Gordon S."/>
            <person name="Woyke T."/>
        </authorList>
    </citation>
    <scope>NUCLEOTIDE SEQUENCE</scope>
    <source>
        <strain evidence="2">ATCC 19860</strain>
    </source>
</reference>
<dbReference type="PANTHER" id="PTHR42964">
    <property type="entry name" value="ENOYL-COA HYDRATASE"/>
    <property type="match status" value="1"/>
</dbReference>
<comment type="similarity">
    <text evidence="1">Belongs to the enoyl-CoA hydratase/isomerase family.</text>
</comment>
<protein>
    <submittedName>
        <fullName evidence="2">Enoyl-CoA hydratase/isomerase</fullName>
    </submittedName>
</protein>
<dbReference type="RefSeq" id="WP_013592586.1">
    <property type="nucleotide sequence ID" value="NC_015138.1"/>
</dbReference>
<dbReference type="SUPFAM" id="SSF52096">
    <property type="entry name" value="ClpP/crotonase"/>
    <property type="match status" value="1"/>
</dbReference>
<dbReference type="KEGG" id="aaa:Acav_0071"/>
<name>F0Q0B5_PARA1</name>
<dbReference type="InterPro" id="IPR051683">
    <property type="entry name" value="Enoyl-CoA_Hydratase/Isomerase"/>
</dbReference>
<evidence type="ECO:0000313" key="3">
    <source>
        <dbReference type="Proteomes" id="UP000002482"/>
    </source>
</evidence>
<dbReference type="Gene3D" id="3.90.226.10">
    <property type="entry name" value="2-enoyl-CoA Hydratase, Chain A, domain 1"/>
    <property type="match status" value="1"/>
</dbReference>
<dbReference type="Pfam" id="PF00378">
    <property type="entry name" value="ECH_1"/>
    <property type="match status" value="1"/>
</dbReference>
<evidence type="ECO:0000256" key="1">
    <source>
        <dbReference type="ARBA" id="ARBA00005254"/>
    </source>
</evidence>
<sequence>MNAVAGTGGEVLLEQRDAVFWITIHREDKRNALNAGVIAGLREGLRQAHALPAVRAIVLTAAGERAFCAGGDLQPGQGFAFDLSRPNGDYADLLREARGATLPIVARVNGACMAGGMGLLCMADMAVAADHAVFGLPEVKIGLFPVQVLSLLQELVAPRTVREWALTGEPFTAEEARQAGLVNHVVAAADLDAKTRWLVDRLADKSPTAIRRGKYAMRAMAAMPFDQAIAYAEGQIVLMPMTEDAREGMAAFNAKRKPRWTGR</sequence>
<proteinExistence type="inferred from homology"/>
<dbReference type="EMBL" id="CP002521">
    <property type="protein sequence ID" value="ADX43998.1"/>
    <property type="molecule type" value="Genomic_DNA"/>
</dbReference>
<gene>
    <name evidence="2" type="ordered locus">Acav_0071</name>
</gene>
<dbReference type="AlphaFoldDB" id="F0Q0B5"/>
<dbReference type="Proteomes" id="UP000002482">
    <property type="component" value="Chromosome"/>
</dbReference>
<dbReference type="OrthoDB" id="9807606at2"/>